<evidence type="ECO:0000256" key="4">
    <source>
        <dbReference type="ARBA" id="ARBA00022857"/>
    </source>
</evidence>
<keyword evidence="2 6" id="KW-0285">Flavoprotein</keyword>
<dbReference type="PRINTS" id="PR00368">
    <property type="entry name" value="FADPNR"/>
</dbReference>
<dbReference type="HAMAP" id="MF_01685">
    <property type="entry name" value="FENR2"/>
    <property type="match status" value="1"/>
</dbReference>
<accession>A0A4D7CWR2</accession>
<evidence type="ECO:0000256" key="6">
    <source>
        <dbReference type="HAMAP-Rule" id="MF_01685"/>
    </source>
</evidence>
<protein>
    <recommendedName>
        <fullName evidence="6">Ferredoxin--NADP reductase</fullName>
        <shortName evidence="6">FNR</shortName>
        <shortName evidence="6">Fd-NADP(+) reductase</shortName>
        <ecNumber evidence="6">1.18.1.2</ecNumber>
    </recommendedName>
</protein>
<reference evidence="7 8" key="1">
    <citation type="submission" date="2019-04" db="EMBL/GenBank/DDBJ databases">
        <title>Vagococcus sp. nov., isolated from faeces of yaks (Bos grunniens).</title>
        <authorList>
            <person name="Ge Y."/>
        </authorList>
    </citation>
    <scope>NUCLEOTIDE SEQUENCE [LARGE SCALE GENOMIC DNA]</scope>
    <source>
        <strain evidence="7 8">MN-17</strain>
    </source>
</reference>
<dbReference type="PANTHER" id="PTHR48105">
    <property type="entry name" value="THIOREDOXIN REDUCTASE 1-RELATED-RELATED"/>
    <property type="match status" value="1"/>
</dbReference>
<feature type="binding site" evidence="6">
    <location>
        <position position="44"/>
    </location>
    <ligand>
        <name>FAD</name>
        <dbReference type="ChEBI" id="CHEBI:57692"/>
    </ligand>
</feature>
<comment type="catalytic activity">
    <reaction evidence="6">
        <text>2 reduced [2Fe-2S]-[ferredoxin] + NADP(+) + H(+) = 2 oxidized [2Fe-2S]-[ferredoxin] + NADPH</text>
        <dbReference type="Rhea" id="RHEA:20125"/>
        <dbReference type="Rhea" id="RHEA-COMP:10000"/>
        <dbReference type="Rhea" id="RHEA-COMP:10001"/>
        <dbReference type="ChEBI" id="CHEBI:15378"/>
        <dbReference type="ChEBI" id="CHEBI:33737"/>
        <dbReference type="ChEBI" id="CHEBI:33738"/>
        <dbReference type="ChEBI" id="CHEBI:57783"/>
        <dbReference type="ChEBI" id="CHEBI:58349"/>
        <dbReference type="EC" id="1.18.1.2"/>
    </reaction>
</comment>
<evidence type="ECO:0000313" key="7">
    <source>
        <dbReference type="EMBL" id="QCI86771.1"/>
    </source>
</evidence>
<dbReference type="Proteomes" id="UP000298615">
    <property type="component" value="Chromosome"/>
</dbReference>
<evidence type="ECO:0000313" key="8">
    <source>
        <dbReference type="Proteomes" id="UP000298615"/>
    </source>
</evidence>
<dbReference type="InterPro" id="IPR023753">
    <property type="entry name" value="FAD/NAD-binding_dom"/>
</dbReference>
<dbReference type="OrthoDB" id="9806179at2"/>
<keyword evidence="5 6" id="KW-0560">Oxidoreductase</keyword>
<dbReference type="Pfam" id="PF07992">
    <property type="entry name" value="Pyr_redox_2"/>
    <property type="match status" value="1"/>
</dbReference>
<dbReference type="InterPro" id="IPR036188">
    <property type="entry name" value="FAD/NAD-bd_sf"/>
</dbReference>
<dbReference type="InterPro" id="IPR022890">
    <property type="entry name" value="Fd--NADP_Rdtase_type_2"/>
</dbReference>
<evidence type="ECO:0000256" key="3">
    <source>
        <dbReference type="ARBA" id="ARBA00022827"/>
    </source>
</evidence>
<comment type="similarity">
    <text evidence="6">Belongs to the ferredoxin--NADP reductase type 2 family.</text>
</comment>
<feature type="binding site" evidence="6">
    <location>
        <position position="17"/>
    </location>
    <ligand>
        <name>FAD</name>
        <dbReference type="ChEBI" id="CHEBI:57692"/>
    </ligand>
</feature>
<feature type="binding site" evidence="6">
    <location>
        <position position="89"/>
    </location>
    <ligand>
        <name>FAD</name>
        <dbReference type="ChEBI" id="CHEBI:57692"/>
    </ligand>
</feature>
<evidence type="ECO:0000256" key="1">
    <source>
        <dbReference type="ARBA" id="ARBA00011738"/>
    </source>
</evidence>
<dbReference type="EMBL" id="CP039712">
    <property type="protein sequence ID" value="QCI86771.1"/>
    <property type="molecule type" value="Genomic_DNA"/>
</dbReference>
<organism evidence="7 8">
    <name type="scientific">Vagococcus zengguangii</name>
    <dbReference type="NCBI Taxonomy" id="2571750"/>
    <lineage>
        <taxon>Bacteria</taxon>
        <taxon>Bacillati</taxon>
        <taxon>Bacillota</taxon>
        <taxon>Bacilli</taxon>
        <taxon>Lactobacillales</taxon>
        <taxon>Enterococcaceae</taxon>
        <taxon>Vagococcus</taxon>
    </lineage>
</organism>
<dbReference type="PRINTS" id="PR00469">
    <property type="entry name" value="PNDRDTASEII"/>
</dbReference>
<evidence type="ECO:0000256" key="2">
    <source>
        <dbReference type="ARBA" id="ARBA00022630"/>
    </source>
</evidence>
<dbReference type="GO" id="GO:0050660">
    <property type="term" value="F:flavin adenine dinucleotide binding"/>
    <property type="evidence" value="ECO:0007669"/>
    <property type="project" value="UniProtKB-UniRule"/>
</dbReference>
<dbReference type="RefSeq" id="WP_136953593.1">
    <property type="nucleotide sequence ID" value="NZ_CP039712.1"/>
</dbReference>
<comment type="cofactor">
    <cofactor evidence="6">
        <name>FAD</name>
        <dbReference type="ChEBI" id="CHEBI:57692"/>
    </cofactor>
    <text evidence="6">Binds 1 FAD per subunit.</text>
</comment>
<sequence>MSQHESYDITIIGGGPTGLFSAFYAGMRQARTLVIESLPQLGGQLAMLYPEKHIYDVAGFPSVTARELVDNLIEQNQRFEHDYALTETVIAIEKNEDNLFNIMTNKNVYRSKTIIITAGNGAFEPRRMTLNEADTCEEHSLHYFINDLEKFRDQRVVVTGGGDSAIDWALMLEPIAKEVTLVHRRKEFRGHEHSVSLLKQSSVQLKTPYIVDEIEHTEGMIHTIHLVNPKEDTQETILADHLIVNFGFKSSIGPIKDWGLELKGRQIKVSSDMMTSAPGIFAAGDICWYPGKVELIATGLGEAPTAVNNALHFANPEQRVQPGHSTSLFD</sequence>
<feature type="binding site" evidence="6">
    <location>
        <position position="36"/>
    </location>
    <ligand>
        <name>FAD</name>
        <dbReference type="ChEBI" id="CHEBI:57692"/>
    </ligand>
</feature>
<comment type="subunit">
    <text evidence="1 6">Homodimer.</text>
</comment>
<feature type="binding site" evidence="6">
    <location>
        <position position="49"/>
    </location>
    <ligand>
        <name>FAD</name>
        <dbReference type="ChEBI" id="CHEBI:57692"/>
    </ligand>
</feature>
<gene>
    <name evidence="7" type="ORF">FA707_07260</name>
</gene>
<feature type="binding site" evidence="6">
    <location>
        <position position="285"/>
    </location>
    <ligand>
        <name>FAD</name>
        <dbReference type="ChEBI" id="CHEBI:57692"/>
    </ligand>
</feature>
<keyword evidence="3 6" id="KW-0274">FAD</keyword>
<keyword evidence="4 6" id="KW-0521">NADP</keyword>
<feature type="binding site" evidence="6">
    <location>
        <position position="123"/>
    </location>
    <ligand>
        <name>FAD</name>
        <dbReference type="ChEBI" id="CHEBI:57692"/>
    </ligand>
</feature>
<proteinExistence type="inferred from homology"/>
<dbReference type="GO" id="GO:0004324">
    <property type="term" value="F:ferredoxin-NADP+ reductase activity"/>
    <property type="evidence" value="ECO:0007669"/>
    <property type="project" value="UniProtKB-UniRule"/>
</dbReference>
<dbReference type="Gene3D" id="3.50.50.60">
    <property type="entry name" value="FAD/NAD(P)-binding domain"/>
    <property type="match status" value="2"/>
</dbReference>
<dbReference type="GO" id="GO:0050661">
    <property type="term" value="F:NADP binding"/>
    <property type="evidence" value="ECO:0007669"/>
    <property type="project" value="UniProtKB-UniRule"/>
</dbReference>
<name>A0A4D7CWR2_9ENTE</name>
<dbReference type="AlphaFoldDB" id="A0A4D7CWR2"/>
<evidence type="ECO:0000256" key="5">
    <source>
        <dbReference type="ARBA" id="ARBA00023002"/>
    </source>
</evidence>
<feature type="binding site" evidence="6">
    <location>
        <position position="326"/>
    </location>
    <ligand>
        <name>FAD</name>
        <dbReference type="ChEBI" id="CHEBI:57692"/>
    </ligand>
</feature>
<dbReference type="SUPFAM" id="SSF51905">
    <property type="entry name" value="FAD/NAD(P)-binding domain"/>
    <property type="match status" value="1"/>
</dbReference>
<dbReference type="EC" id="1.18.1.2" evidence="6"/>
<keyword evidence="8" id="KW-1185">Reference proteome</keyword>
<dbReference type="InterPro" id="IPR050097">
    <property type="entry name" value="Ferredoxin-NADP_redctase_2"/>
</dbReference>
<dbReference type="KEGG" id="vao:FA707_07260"/>